<evidence type="ECO:0000256" key="1">
    <source>
        <dbReference type="ARBA" id="ARBA00004141"/>
    </source>
</evidence>
<evidence type="ECO:0000256" key="5">
    <source>
        <dbReference type="ARBA" id="ARBA00023136"/>
    </source>
</evidence>
<organism evidence="8 9">
    <name type="scientific">Aliigemmobacter aestuarii</name>
    <dbReference type="NCBI Taxonomy" id="1445661"/>
    <lineage>
        <taxon>Bacteria</taxon>
        <taxon>Pseudomonadati</taxon>
        <taxon>Pseudomonadota</taxon>
        <taxon>Alphaproteobacteria</taxon>
        <taxon>Rhodobacterales</taxon>
        <taxon>Paracoccaceae</taxon>
        <taxon>Aliigemmobacter</taxon>
    </lineage>
</organism>
<comment type="caution">
    <text evidence="8">The sequence shown here is derived from an EMBL/GenBank/DDBJ whole genome shotgun (WGS) entry which is preliminary data.</text>
</comment>
<dbReference type="InterPro" id="IPR050638">
    <property type="entry name" value="AA-Vitamin_Transporters"/>
</dbReference>
<dbReference type="SUPFAM" id="SSF103481">
    <property type="entry name" value="Multidrug resistance efflux transporter EmrE"/>
    <property type="match status" value="2"/>
</dbReference>
<evidence type="ECO:0000313" key="8">
    <source>
        <dbReference type="EMBL" id="THD82930.1"/>
    </source>
</evidence>
<feature type="transmembrane region" description="Helical" evidence="6">
    <location>
        <begin position="40"/>
        <end position="59"/>
    </location>
</feature>
<keyword evidence="3 6" id="KW-0812">Transmembrane</keyword>
<evidence type="ECO:0000256" key="6">
    <source>
        <dbReference type="SAM" id="Phobius"/>
    </source>
</evidence>
<feature type="transmembrane region" description="Helical" evidence="6">
    <location>
        <begin position="247"/>
        <end position="268"/>
    </location>
</feature>
<evidence type="ECO:0000256" key="3">
    <source>
        <dbReference type="ARBA" id="ARBA00022692"/>
    </source>
</evidence>
<dbReference type="RefSeq" id="WP_136394957.1">
    <property type="nucleotide sequence ID" value="NZ_SSND01000003.1"/>
</dbReference>
<feature type="transmembrane region" description="Helical" evidence="6">
    <location>
        <begin position="274"/>
        <end position="291"/>
    </location>
</feature>
<feature type="transmembrane region" description="Helical" evidence="6">
    <location>
        <begin position="71"/>
        <end position="92"/>
    </location>
</feature>
<dbReference type="InterPro" id="IPR037185">
    <property type="entry name" value="EmrE-like"/>
</dbReference>
<protein>
    <submittedName>
        <fullName evidence="8">DMT family transporter</fullName>
    </submittedName>
</protein>
<gene>
    <name evidence="8" type="ORF">E7811_12330</name>
</gene>
<accession>A0A4V3V098</accession>
<dbReference type="PANTHER" id="PTHR32322">
    <property type="entry name" value="INNER MEMBRANE TRANSPORTER"/>
    <property type="match status" value="1"/>
</dbReference>
<feature type="domain" description="EamA" evidence="7">
    <location>
        <begin position="11"/>
        <end position="142"/>
    </location>
</feature>
<proteinExistence type="inferred from homology"/>
<feature type="domain" description="EamA" evidence="7">
    <location>
        <begin position="156"/>
        <end position="291"/>
    </location>
</feature>
<dbReference type="GO" id="GO:0016020">
    <property type="term" value="C:membrane"/>
    <property type="evidence" value="ECO:0007669"/>
    <property type="project" value="UniProtKB-SubCell"/>
</dbReference>
<feature type="transmembrane region" description="Helical" evidence="6">
    <location>
        <begin position="7"/>
        <end position="28"/>
    </location>
</feature>
<sequence length="294" mass="30942">MERKDRLDAVGVSALLGVSFLLAINQILIKAVNAGLQPVFFAGLRSLLAVPFVVGWMVWRGRAPRHRPGTAGAGLAMGALFAVEFLALFIALDLTTVGRAAILFYTMPMWLAVMAHLGLPGERLTALRAGGLALAFLGTAWALSDRAAGAGQASLAGDLCAILAAVCWAGTAFIARRPTMAAVGAEMQLLWMVTVSAPLLLLAAPAFGPLIRELQPWHLGGLLFQSAIVVAGGFVTWLWLLGRYPAATVASFSFLTPVIGLFLGVILFGEPLTYQILGSAGLVAAGIILINRRR</sequence>
<dbReference type="EMBL" id="SSND01000003">
    <property type="protein sequence ID" value="THD82930.1"/>
    <property type="molecule type" value="Genomic_DNA"/>
</dbReference>
<feature type="transmembrane region" description="Helical" evidence="6">
    <location>
        <begin position="187"/>
        <end position="211"/>
    </location>
</feature>
<reference evidence="8 9" key="1">
    <citation type="submission" date="2019-04" db="EMBL/GenBank/DDBJ databases">
        <title>Draft genome sequence of Gemmobacter aestuarii sp. nov.</title>
        <authorList>
            <person name="Hameed A."/>
            <person name="Lin S.-Y."/>
            <person name="Shahina M."/>
            <person name="Lai W.-A."/>
            <person name="Young C.-C."/>
        </authorList>
    </citation>
    <scope>NUCLEOTIDE SEQUENCE [LARGE SCALE GENOMIC DNA]</scope>
    <source>
        <strain evidence="8 9">CC-PW-75</strain>
    </source>
</reference>
<dbReference type="OrthoDB" id="184388at2"/>
<feature type="transmembrane region" description="Helical" evidence="6">
    <location>
        <begin position="217"/>
        <end position="240"/>
    </location>
</feature>
<keyword evidence="9" id="KW-1185">Reference proteome</keyword>
<dbReference type="AlphaFoldDB" id="A0A4V3V098"/>
<feature type="transmembrane region" description="Helical" evidence="6">
    <location>
        <begin position="155"/>
        <end position="175"/>
    </location>
</feature>
<evidence type="ECO:0000259" key="7">
    <source>
        <dbReference type="Pfam" id="PF00892"/>
    </source>
</evidence>
<evidence type="ECO:0000256" key="2">
    <source>
        <dbReference type="ARBA" id="ARBA00007362"/>
    </source>
</evidence>
<dbReference type="PANTHER" id="PTHR32322:SF2">
    <property type="entry name" value="EAMA DOMAIN-CONTAINING PROTEIN"/>
    <property type="match status" value="1"/>
</dbReference>
<dbReference type="Pfam" id="PF00892">
    <property type="entry name" value="EamA"/>
    <property type="match status" value="2"/>
</dbReference>
<feature type="transmembrane region" description="Helical" evidence="6">
    <location>
        <begin position="126"/>
        <end position="143"/>
    </location>
</feature>
<keyword evidence="4 6" id="KW-1133">Transmembrane helix</keyword>
<comment type="similarity">
    <text evidence="2">Belongs to the EamA transporter family.</text>
</comment>
<comment type="subcellular location">
    <subcellularLocation>
        <location evidence="1">Membrane</location>
        <topology evidence="1">Multi-pass membrane protein</topology>
    </subcellularLocation>
</comment>
<dbReference type="Proteomes" id="UP000309450">
    <property type="component" value="Unassembled WGS sequence"/>
</dbReference>
<keyword evidence="5 6" id="KW-0472">Membrane</keyword>
<evidence type="ECO:0000256" key="4">
    <source>
        <dbReference type="ARBA" id="ARBA00022989"/>
    </source>
</evidence>
<dbReference type="InterPro" id="IPR000620">
    <property type="entry name" value="EamA_dom"/>
</dbReference>
<name>A0A4V3V098_9RHOB</name>
<feature type="transmembrane region" description="Helical" evidence="6">
    <location>
        <begin position="98"/>
        <end position="119"/>
    </location>
</feature>
<evidence type="ECO:0000313" key="9">
    <source>
        <dbReference type="Proteomes" id="UP000309450"/>
    </source>
</evidence>